<keyword evidence="2" id="KW-1185">Reference proteome</keyword>
<dbReference type="EMBL" id="JACVVK020000037">
    <property type="protein sequence ID" value="KAK7500385.1"/>
    <property type="molecule type" value="Genomic_DNA"/>
</dbReference>
<gene>
    <name evidence="1" type="ORF">BaRGS_00008292</name>
</gene>
<dbReference type="AlphaFoldDB" id="A0ABD0LM42"/>
<proteinExistence type="predicted"/>
<protein>
    <submittedName>
        <fullName evidence="1">Uncharacterized protein</fullName>
    </submittedName>
</protein>
<evidence type="ECO:0000313" key="2">
    <source>
        <dbReference type="Proteomes" id="UP001519460"/>
    </source>
</evidence>
<sequence>MTPVFRNETEPGAFAHFILHPVGPQLDHPDLPTTCACRPAGDTAGIWLTPWALDWHPGDGNNTSPATRGPGGSRRTCCKHYGTQPQCVRSRHYCWGDAGTTYCSRRAEKGTSS</sequence>
<accession>A0ABD0LM42</accession>
<name>A0ABD0LM42_9CAEN</name>
<evidence type="ECO:0000313" key="1">
    <source>
        <dbReference type="EMBL" id="KAK7500385.1"/>
    </source>
</evidence>
<reference evidence="1 2" key="1">
    <citation type="journal article" date="2023" name="Sci. Data">
        <title>Genome assembly of the Korean intertidal mud-creeper Batillaria attramentaria.</title>
        <authorList>
            <person name="Patra A.K."/>
            <person name="Ho P.T."/>
            <person name="Jun S."/>
            <person name="Lee S.J."/>
            <person name="Kim Y."/>
            <person name="Won Y.J."/>
        </authorList>
    </citation>
    <scope>NUCLEOTIDE SEQUENCE [LARGE SCALE GENOMIC DNA]</scope>
    <source>
        <strain evidence="1">Wonlab-2016</strain>
    </source>
</reference>
<comment type="caution">
    <text evidence="1">The sequence shown here is derived from an EMBL/GenBank/DDBJ whole genome shotgun (WGS) entry which is preliminary data.</text>
</comment>
<organism evidence="1 2">
    <name type="scientific">Batillaria attramentaria</name>
    <dbReference type="NCBI Taxonomy" id="370345"/>
    <lineage>
        <taxon>Eukaryota</taxon>
        <taxon>Metazoa</taxon>
        <taxon>Spiralia</taxon>
        <taxon>Lophotrochozoa</taxon>
        <taxon>Mollusca</taxon>
        <taxon>Gastropoda</taxon>
        <taxon>Caenogastropoda</taxon>
        <taxon>Sorbeoconcha</taxon>
        <taxon>Cerithioidea</taxon>
        <taxon>Batillariidae</taxon>
        <taxon>Batillaria</taxon>
    </lineage>
</organism>
<dbReference type="Proteomes" id="UP001519460">
    <property type="component" value="Unassembled WGS sequence"/>
</dbReference>